<name>A0A1X6NR38_PORUM</name>
<dbReference type="Proteomes" id="UP000218209">
    <property type="component" value="Unassembled WGS sequence"/>
</dbReference>
<proteinExistence type="predicted"/>
<sequence length="204" mass="18937">MEATSLAAGAPRIKFTTTHAGATTARGLATPAAWAAAVAPLTCALDALAATGGAPVLPDGAVAGNGALVDAAGGLLVSRSAKAAGVAASPADVVRVVRWDARTWAATYETPPVGVPPPATADGGVPRPSSDTPLLWAALMGPAGPAAAGAGAGAGAAAAAGGGGGGRGVTPTPPPDGGVARARARDGGGGGGGGDPPLPRRDAL</sequence>
<organism evidence="2 3">
    <name type="scientific">Porphyra umbilicalis</name>
    <name type="common">Purple laver</name>
    <name type="synonym">Red alga</name>
    <dbReference type="NCBI Taxonomy" id="2786"/>
    <lineage>
        <taxon>Eukaryota</taxon>
        <taxon>Rhodophyta</taxon>
        <taxon>Bangiophyceae</taxon>
        <taxon>Bangiales</taxon>
        <taxon>Bangiaceae</taxon>
        <taxon>Porphyra</taxon>
    </lineage>
</organism>
<feature type="compositionally biased region" description="Gly residues" evidence="1">
    <location>
        <begin position="150"/>
        <end position="168"/>
    </location>
</feature>
<dbReference type="EMBL" id="KV919181">
    <property type="protein sequence ID" value="OSX71000.1"/>
    <property type="molecule type" value="Genomic_DNA"/>
</dbReference>
<accession>A0A1X6NR38</accession>
<keyword evidence="3" id="KW-1185">Reference proteome</keyword>
<evidence type="ECO:0000256" key="1">
    <source>
        <dbReference type="SAM" id="MobiDB-lite"/>
    </source>
</evidence>
<protein>
    <submittedName>
        <fullName evidence="2">Uncharacterized protein</fullName>
    </submittedName>
</protein>
<reference evidence="2 3" key="1">
    <citation type="submission" date="2017-03" db="EMBL/GenBank/DDBJ databases">
        <title>WGS assembly of Porphyra umbilicalis.</title>
        <authorList>
            <person name="Brawley S.H."/>
            <person name="Blouin N.A."/>
            <person name="Ficko-Blean E."/>
            <person name="Wheeler G.L."/>
            <person name="Lohr M."/>
            <person name="Goodson H.V."/>
            <person name="Jenkins J.W."/>
            <person name="Blaby-Haas C.E."/>
            <person name="Helliwell K.E."/>
            <person name="Chan C."/>
            <person name="Marriage T."/>
            <person name="Bhattacharya D."/>
            <person name="Klein A.S."/>
            <person name="Badis Y."/>
            <person name="Brodie J."/>
            <person name="Cao Y."/>
            <person name="Collen J."/>
            <person name="Dittami S.M."/>
            <person name="Gachon C.M."/>
            <person name="Green B.R."/>
            <person name="Karpowicz S."/>
            <person name="Kim J.W."/>
            <person name="Kudahl U."/>
            <person name="Lin S."/>
            <person name="Michel G."/>
            <person name="Mittag M."/>
            <person name="Olson B.J."/>
            <person name="Pangilinan J."/>
            <person name="Peng Y."/>
            <person name="Qiu H."/>
            <person name="Shu S."/>
            <person name="Singer J.T."/>
            <person name="Smith A.G."/>
            <person name="Sprecher B.N."/>
            <person name="Wagner V."/>
            <person name="Wang W."/>
            <person name="Wang Z.-Y."/>
            <person name="Yan J."/>
            <person name="Yarish C."/>
            <person name="Zoeuner-Riek S."/>
            <person name="Zhuang Y."/>
            <person name="Zou Y."/>
            <person name="Lindquist E.A."/>
            <person name="Grimwood J."/>
            <person name="Barry K."/>
            <person name="Rokhsar D.S."/>
            <person name="Schmutz J."/>
            <person name="Stiller J.W."/>
            <person name="Grossman A.R."/>
            <person name="Prochnik S.E."/>
        </authorList>
    </citation>
    <scope>NUCLEOTIDE SEQUENCE [LARGE SCALE GENOMIC DNA]</scope>
    <source>
        <strain evidence="2">4086291</strain>
    </source>
</reference>
<gene>
    <name evidence="2" type="ORF">BU14_0617s0006</name>
</gene>
<evidence type="ECO:0000313" key="3">
    <source>
        <dbReference type="Proteomes" id="UP000218209"/>
    </source>
</evidence>
<dbReference type="AlphaFoldDB" id="A0A1X6NR38"/>
<feature type="region of interest" description="Disordered" evidence="1">
    <location>
        <begin position="147"/>
        <end position="204"/>
    </location>
</feature>
<evidence type="ECO:0000313" key="2">
    <source>
        <dbReference type="EMBL" id="OSX71000.1"/>
    </source>
</evidence>